<sequence>MLTSDVYVKGLGVFLPQTVSVEQAVQRGLYPQAEVEAHHLGGAAVAGMISAPEMAVAATQEAFKRCGQRPEEVDLLLYADSWHQGPDGWQPQFFVQRSLGCDRALGLEIRQGCNGMFSALEVAASYLRAVPERQTALLVASDNFGTPLIDRWRSGPGFIIGDAASAVLLSKEPGFAQLVSVCSSTVPEAEEVHRSGEALFPPGCTTGRDVDFAARAVSYNTKAMARPGGSAVWPRVHQTITDVVGRNLAEAGITTDDVTRVAIMNYSRDITEHRFLAVLGLPLSKSAWEFGRTVGHLGASDQIVSLDHLLTAGELGAGDHMLLFGIGPGVTVSSAVIKILHTPSWLG</sequence>
<protein>
    <submittedName>
        <fullName evidence="5">3-oxoacyl-[acyl-carrier-protein] synthase-3</fullName>
    </submittedName>
</protein>
<dbReference type="Proteomes" id="UP000199696">
    <property type="component" value="Unassembled WGS sequence"/>
</dbReference>
<dbReference type="CDD" id="cd00827">
    <property type="entry name" value="init_cond_enzymes"/>
    <property type="match status" value="1"/>
</dbReference>
<keyword evidence="2" id="KW-0012">Acyltransferase</keyword>
<dbReference type="AlphaFoldDB" id="A0A1C6V0N5"/>
<dbReference type="STRING" id="227316.GA0070604_4154"/>
<feature type="domain" description="Beta-ketoacyl-[acyl-carrier-protein] synthase III N-terminal" evidence="4">
    <location>
        <begin position="108"/>
        <end position="174"/>
    </location>
</feature>
<dbReference type="PANTHER" id="PTHR34069">
    <property type="entry name" value="3-OXOACYL-[ACYL-CARRIER-PROTEIN] SYNTHASE 3"/>
    <property type="match status" value="1"/>
</dbReference>
<dbReference type="OrthoDB" id="2636646at2"/>
<dbReference type="GO" id="GO:0004315">
    <property type="term" value="F:3-oxoacyl-[acyl-carrier-protein] synthase activity"/>
    <property type="evidence" value="ECO:0007669"/>
    <property type="project" value="InterPro"/>
</dbReference>
<reference evidence="6" key="1">
    <citation type="submission" date="2016-06" db="EMBL/GenBank/DDBJ databases">
        <authorList>
            <person name="Varghese N."/>
            <person name="Submissions Spin"/>
        </authorList>
    </citation>
    <scope>NUCLEOTIDE SEQUENCE [LARGE SCALE GENOMIC DNA]</scope>
    <source>
        <strain evidence="6">DSM 44814</strain>
    </source>
</reference>
<name>A0A1C6V0N5_9ACTN</name>
<dbReference type="PANTHER" id="PTHR34069:SF2">
    <property type="entry name" value="BETA-KETOACYL-[ACYL-CARRIER-PROTEIN] SYNTHASE III"/>
    <property type="match status" value="1"/>
</dbReference>
<dbReference type="GO" id="GO:0006633">
    <property type="term" value="P:fatty acid biosynthetic process"/>
    <property type="evidence" value="ECO:0007669"/>
    <property type="project" value="InterPro"/>
</dbReference>
<dbReference type="InterPro" id="IPR013747">
    <property type="entry name" value="ACP_syn_III_C"/>
</dbReference>
<dbReference type="Pfam" id="PF08545">
    <property type="entry name" value="ACP_syn_III"/>
    <property type="match status" value="1"/>
</dbReference>
<evidence type="ECO:0000256" key="1">
    <source>
        <dbReference type="ARBA" id="ARBA00022679"/>
    </source>
</evidence>
<gene>
    <name evidence="5" type="ORF">GA0070604_4154</name>
</gene>
<proteinExistence type="predicted"/>
<evidence type="ECO:0000259" key="3">
    <source>
        <dbReference type="Pfam" id="PF08541"/>
    </source>
</evidence>
<accession>A0A1C6V0N5</accession>
<dbReference type="Gene3D" id="3.40.47.10">
    <property type="match status" value="2"/>
</dbReference>
<evidence type="ECO:0000256" key="2">
    <source>
        <dbReference type="ARBA" id="ARBA00023315"/>
    </source>
</evidence>
<keyword evidence="1" id="KW-0808">Transferase</keyword>
<keyword evidence="6" id="KW-1185">Reference proteome</keyword>
<evidence type="ECO:0000313" key="6">
    <source>
        <dbReference type="Proteomes" id="UP000199696"/>
    </source>
</evidence>
<feature type="domain" description="Beta-ketoacyl-[acyl-carrier-protein] synthase III C-terminal" evidence="3">
    <location>
        <begin position="248"/>
        <end position="339"/>
    </location>
</feature>
<dbReference type="Pfam" id="PF08541">
    <property type="entry name" value="ACP_syn_III_C"/>
    <property type="match status" value="1"/>
</dbReference>
<dbReference type="SUPFAM" id="SSF53901">
    <property type="entry name" value="Thiolase-like"/>
    <property type="match status" value="1"/>
</dbReference>
<dbReference type="EMBL" id="FMHY01000002">
    <property type="protein sequence ID" value="SCL59841.1"/>
    <property type="molecule type" value="Genomic_DNA"/>
</dbReference>
<evidence type="ECO:0000313" key="5">
    <source>
        <dbReference type="EMBL" id="SCL59841.1"/>
    </source>
</evidence>
<dbReference type="InterPro" id="IPR013751">
    <property type="entry name" value="ACP_syn_III_N"/>
</dbReference>
<dbReference type="GO" id="GO:0044550">
    <property type="term" value="P:secondary metabolite biosynthetic process"/>
    <property type="evidence" value="ECO:0007669"/>
    <property type="project" value="TreeGrafter"/>
</dbReference>
<organism evidence="5 6">
    <name type="scientific">Micromonospora eburnea</name>
    <dbReference type="NCBI Taxonomy" id="227316"/>
    <lineage>
        <taxon>Bacteria</taxon>
        <taxon>Bacillati</taxon>
        <taxon>Actinomycetota</taxon>
        <taxon>Actinomycetes</taxon>
        <taxon>Micromonosporales</taxon>
        <taxon>Micromonosporaceae</taxon>
        <taxon>Micromonospora</taxon>
    </lineage>
</organism>
<dbReference type="RefSeq" id="WP_091120890.1">
    <property type="nucleotide sequence ID" value="NZ_FMHY01000002.1"/>
</dbReference>
<dbReference type="InterPro" id="IPR016039">
    <property type="entry name" value="Thiolase-like"/>
</dbReference>
<evidence type="ECO:0000259" key="4">
    <source>
        <dbReference type="Pfam" id="PF08545"/>
    </source>
</evidence>